<dbReference type="EMBL" id="GBXM01054674">
    <property type="protein sequence ID" value="JAH53903.1"/>
    <property type="molecule type" value="Transcribed_RNA"/>
</dbReference>
<organism evidence="1">
    <name type="scientific">Anguilla anguilla</name>
    <name type="common">European freshwater eel</name>
    <name type="synonym">Muraena anguilla</name>
    <dbReference type="NCBI Taxonomy" id="7936"/>
    <lineage>
        <taxon>Eukaryota</taxon>
        <taxon>Metazoa</taxon>
        <taxon>Chordata</taxon>
        <taxon>Craniata</taxon>
        <taxon>Vertebrata</taxon>
        <taxon>Euteleostomi</taxon>
        <taxon>Actinopterygii</taxon>
        <taxon>Neopterygii</taxon>
        <taxon>Teleostei</taxon>
        <taxon>Anguilliformes</taxon>
        <taxon>Anguillidae</taxon>
        <taxon>Anguilla</taxon>
    </lineage>
</organism>
<evidence type="ECO:0000313" key="1">
    <source>
        <dbReference type="EMBL" id="JAH53903.1"/>
    </source>
</evidence>
<reference evidence="1" key="1">
    <citation type="submission" date="2014-11" db="EMBL/GenBank/DDBJ databases">
        <authorList>
            <person name="Amaro Gonzalez C."/>
        </authorList>
    </citation>
    <scope>NUCLEOTIDE SEQUENCE</scope>
</reference>
<proteinExistence type="predicted"/>
<sequence>MILHIQGVLCFRASM</sequence>
<name>A0A0E9TME3_ANGAN</name>
<reference evidence="1" key="2">
    <citation type="journal article" date="2015" name="Fish Shellfish Immunol.">
        <title>Early steps in the European eel (Anguilla anguilla)-Vibrio vulnificus interaction in the gills: Role of the RtxA13 toxin.</title>
        <authorList>
            <person name="Callol A."/>
            <person name="Pajuelo D."/>
            <person name="Ebbesson L."/>
            <person name="Teles M."/>
            <person name="MacKenzie S."/>
            <person name="Amaro C."/>
        </authorList>
    </citation>
    <scope>NUCLEOTIDE SEQUENCE</scope>
</reference>
<accession>A0A0E9TME3</accession>
<protein>
    <submittedName>
        <fullName evidence="1">Uncharacterized protein</fullName>
    </submittedName>
</protein>